<evidence type="ECO:0000313" key="4">
    <source>
        <dbReference type="EMBL" id="SMO47697.1"/>
    </source>
</evidence>
<reference evidence="4 5" key="1">
    <citation type="submission" date="2017-05" db="EMBL/GenBank/DDBJ databases">
        <authorList>
            <person name="Varghese N."/>
            <person name="Submissions S."/>
        </authorList>
    </citation>
    <scope>NUCLEOTIDE SEQUENCE [LARGE SCALE GENOMIC DNA]</scope>
    <source>
        <strain evidence="4 5">DSM 21194</strain>
    </source>
</reference>
<dbReference type="PANTHER" id="PTHR16026:SF0">
    <property type="entry name" value="CARTILAGE ACIDIC PROTEIN 1"/>
    <property type="match status" value="1"/>
</dbReference>
<proteinExistence type="predicted"/>
<feature type="chain" id="PRO_5022009386" evidence="2">
    <location>
        <begin position="23"/>
        <end position="603"/>
    </location>
</feature>
<evidence type="ECO:0000313" key="5">
    <source>
        <dbReference type="Proteomes" id="UP000317593"/>
    </source>
</evidence>
<dbReference type="PANTHER" id="PTHR16026">
    <property type="entry name" value="CARTILAGE ACIDIC PROTEIN 1"/>
    <property type="match status" value="1"/>
</dbReference>
<dbReference type="Pfam" id="PF13517">
    <property type="entry name" value="FG-GAP_3"/>
    <property type="match status" value="2"/>
</dbReference>
<dbReference type="InterPro" id="IPR028994">
    <property type="entry name" value="Integrin_alpha_N"/>
</dbReference>
<keyword evidence="5" id="KW-1185">Reference proteome</keyword>
<evidence type="ECO:0000256" key="1">
    <source>
        <dbReference type="ARBA" id="ARBA00022729"/>
    </source>
</evidence>
<protein>
    <submittedName>
        <fullName evidence="4">Repeat domain-containing protein</fullName>
    </submittedName>
</protein>
<sequence length="603" mass="66624">MSRRKRKLLIVSLFMAIPFAIAAWYSWHEEDRSAYIPGEQVEGLTARLDREVPNTYRGVRFKEATGEAGIDFYHYPHDRTSQLPEDMGSGAAWLDFNNDGWDDLFILNYARPLSNEVQTDSATIGHSKLYKNNRDGTFSDISSHAGLDLAVRGMGAAAGDFDNDGATDLFITTYGENRLYRNTSEGTFIEVTQQAGVGGKKGFWAGASWSDYDRDGDLDLYITGYVTYRSIDLTEEELAAEEPPSINPSTFDPVGNLLYKNNGDGTFTEISRQAGVQNKAGRSLSATWIDLNKDQWPDLYVANDVSDNVLYLNNKNGTFVDVSHLAHVADYRGAMGIAGGDWDNDQDADLFITHWIAQENALYTNGFIDTLQAGASSVLQFTDDSANHGLGQSSLDYIGWATSFVDFDLDGRLDLFVVNGSTNQYPDNPVRLHPMNDQIFWNAGRAQGFYEVSKLSGPYFAKRFVGRGGALSDYDRDGDQDLFIVNHNGPGILLRNDNELGNNWLAVKLAGQESNRSAYGAQIRLVSSGTIQLREVGSQSSYLSQNSSTQHFGLGDKTVIDTLSIAWPSGTKDVYLNVQPNTVVTVTEGETGFETHRVPKVSR</sequence>
<organism evidence="4 5">
    <name type="scientific">Fodinibius sediminis</name>
    <dbReference type="NCBI Taxonomy" id="1214077"/>
    <lineage>
        <taxon>Bacteria</taxon>
        <taxon>Pseudomonadati</taxon>
        <taxon>Balneolota</taxon>
        <taxon>Balneolia</taxon>
        <taxon>Balneolales</taxon>
        <taxon>Balneolaceae</taxon>
        <taxon>Fodinibius</taxon>
    </lineage>
</organism>
<dbReference type="InterPro" id="IPR013517">
    <property type="entry name" value="FG-GAP"/>
</dbReference>
<dbReference type="Pfam" id="PF07593">
    <property type="entry name" value="UnbV_ASPIC"/>
    <property type="match status" value="1"/>
</dbReference>
<dbReference type="RefSeq" id="WP_142713417.1">
    <property type="nucleotide sequence ID" value="NZ_FXTH01000003.1"/>
</dbReference>
<evidence type="ECO:0000256" key="2">
    <source>
        <dbReference type="SAM" id="SignalP"/>
    </source>
</evidence>
<name>A0A521BKM2_9BACT</name>
<feature type="domain" description="ASPIC/UnbV" evidence="3">
    <location>
        <begin position="518"/>
        <end position="584"/>
    </location>
</feature>
<dbReference type="AlphaFoldDB" id="A0A521BKM2"/>
<accession>A0A521BKM2</accession>
<dbReference type="Gene3D" id="2.130.10.130">
    <property type="entry name" value="Integrin alpha, N-terminal"/>
    <property type="match status" value="2"/>
</dbReference>
<keyword evidence="1 2" id="KW-0732">Signal</keyword>
<dbReference type="InterPro" id="IPR027039">
    <property type="entry name" value="Crtac1"/>
</dbReference>
<dbReference type="EMBL" id="FXTH01000003">
    <property type="protein sequence ID" value="SMO47697.1"/>
    <property type="molecule type" value="Genomic_DNA"/>
</dbReference>
<dbReference type="SUPFAM" id="SSF69318">
    <property type="entry name" value="Integrin alpha N-terminal domain"/>
    <property type="match status" value="1"/>
</dbReference>
<dbReference type="OrthoDB" id="9816120at2"/>
<feature type="signal peptide" evidence="2">
    <location>
        <begin position="1"/>
        <end position="22"/>
    </location>
</feature>
<dbReference type="Proteomes" id="UP000317593">
    <property type="component" value="Unassembled WGS sequence"/>
</dbReference>
<gene>
    <name evidence="4" type="ORF">SAMN06265218_103194</name>
</gene>
<dbReference type="InterPro" id="IPR011519">
    <property type="entry name" value="UnbV_ASPIC"/>
</dbReference>
<evidence type="ECO:0000259" key="3">
    <source>
        <dbReference type="Pfam" id="PF07593"/>
    </source>
</evidence>